<reference evidence="2 3" key="1">
    <citation type="submission" date="2018-10" db="EMBL/GenBank/DDBJ databases">
        <title>Sequencing the genomes of 1000 actinobacteria strains.</title>
        <authorList>
            <person name="Klenk H.-P."/>
        </authorList>
    </citation>
    <scope>NUCLEOTIDE SEQUENCE [LARGE SCALE GENOMIC DNA]</scope>
    <source>
        <strain evidence="2 3">DSM 43800</strain>
    </source>
</reference>
<dbReference type="RefSeq" id="WP_121009515.1">
    <property type="nucleotide sequence ID" value="NZ_RBXO01000001.1"/>
</dbReference>
<evidence type="ECO:0000313" key="3">
    <source>
        <dbReference type="Proteomes" id="UP000282084"/>
    </source>
</evidence>
<dbReference type="Proteomes" id="UP000282084">
    <property type="component" value="Unassembled WGS sequence"/>
</dbReference>
<proteinExistence type="predicted"/>
<feature type="region of interest" description="Disordered" evidence="1">
    <location>
        <begin position="33"/>
        <end position="60"/>
    </location>
</feature>
<dbReference type="OrthoDB" id="3692381at2"/>
<sequence length="260" mass="28434">MSLFRDFLYCDDRTVDSYLSVIEGGLFDEEDRHTTLDSSGVTPSGHEVAPNGLSSSDSRRKTVRQTSAARFGRLLRYMMDEGEVNHVRAGEALALEAVEEESFFQVRGDIQISPLVSAMMNADKYQLIGNVVRQISHLGLAGNVDVGEEFFDMVTLIGEAREAIGDKVSVVMHPGSGAPPFVLPIRAGLIGGRFNELEGRSTVFGKVSDIVPRKGEYTLLEVPGQPALTRRQRRQAAKAEADLAVVRGPLVVLQVLAVYR</sequence>
<dbReference type="EMBL" id="RBXO01000001">
    <property type="protein sequence ID" value="RKT57621.1"/>
    <property type="molecule type" value="Genomic_DNA"/>
</dbReference>
<dbReference type="Pfam" id="PF19952">
    <property type="entry name" value="DUF6414"/>
    <property type="match status" value="1"/>
</dbReference>
<dbReference type="InterPro" id="IPR045633">
    <property type="entry name" value="DUF6414"/>
</dbReference>
<evidence type="ECO:0000256" key="1">
    <source>
        <dbReference type="SAM" id="MobiDB-lite"/>
    </source>
</evidence>
<comment type="caution">
    <text evidence="2">The sequence shown here is derived from an EMBL/GenBank/DDBJ whole genome shotgun (WGS) entry which is preliminary data.</text>
</comment>
<keyword evidence="3" id="KW-1185">Reference proteome</keyword>
<name>A0A495W7A2_9PSEU</name>
<protein>
    <submittedName>
        <fullName evidence="2">Uncharacterized protein</fullName>
    </submittedName>
</protein>
<dbReference type="AlphaFoldDB" id="A0A495W7A2"/>
<accession>A0A495W7A2</accession>
<evidence type="ECO:0000313" key="2">
    <source>
        <dbReference type="EMBL" id="RKT57621.1"/>
    </source>
</evidence>
<organism evidence="2 3">
    <name type="scientific">Saccharothrix australiensis</name>
    <dbReference type="NCBI Taxonomy" id="2072"/>
    <lineage>
        <taxon>Bacteria</taxon>
        <taxon>Bacillati</taxon>
        <taxon>Actinomycetota</taxon>
        <taxon>Actinomycetes</taxon>
        <taxon>Pseudonocardiales</taxon>
        <taxon>Pseudonocardiaceae</taxon>
        <taxon>Saccharothrix</taxon>
    </lineage>
</organism>
<gene>
    <name evidence="2" type="ORF">C8E97_6345</name>
</gene>